<evidence type="ECO:0000256" key="7">
    <source>
        <dbReference type="SAM" id="MobiDB-lite"/>
    </source>
</evidence>
<dbReference type="InterPro" id="IPR051512">
    <property type="entry name" value="Inactive_Rhomboid"/>
</dbReference>
<evidence type="ECO:0000256" key="3">
    <source>
        <dbReference type="ARBA" id="ARBA00022692"/>
    </source>
</evidence>
<proteinExistence type="inferred from homology"/>
<feature type="compositionally biased region" description="Low complexity" evidence="7">
    <location>
        <begin position="105"/>
        <end position="117"/>
    </location>
</feature>
<feature type="transmembrane region" description="Helical" evidence="8">
    <location>
        <begin position="341"/>
        <end position="363"/>
    </location>
</feature>
<dbReference type="GO" id="GO:0005789">
    <property type="term" value="C:endoplasmic reticulum membrane"/>
    <property type="evidence" value="ECO:0007669"/>
    <property type="project" value="UniProtKB-SubCell"/>
</dbReference>
<evidence type="ECO:0000313" key="10">
    <source>
        <dbReference type="EMBL" id="CAH1794930.1"/>
    </source>
</evidence>
<keyword evidence="11" id="KW-1185">Reference proteome</keyword>
<name>A0A8J1U9J3_OWEFU</name>
<accession>A0A8J1U9J3</accession>
<evidence type="ECO:0000256" key="6">
    <source>
        <dbReference type="ARBA" id="ARBA00023136"/>
    </source>
</evidence>
<dbReference type="GO" id="GO:0004252">
    <property type="term" value="F:serine-type endopeptidase activity"/>
    <property type="evidence" value="ECO:0007669"/>
    <property type="project" value="InterPro"/>
</dbReference>
<dbReference type="GO" id="GO:0042058">
    <property type="term" value="P:regulation of epidermal growth factor receptor signaling pathway"/>
    <property type="evidence" value="ECO:0007669"/>
    <property type="project" value="TreeGrafter"/>
</dbReference>
<feature type="transmembrane region" description="Helical" evidence="8">
    <location>
        <begin position="624"/>
        <end position="643"/>
    </location>
</feature>
<comment type="caution">
    <text evidence="10">The sequence shown here is derived from an EMBL/GenBank/DDBJ whole genome shotgun (WGS) entry which is preliminary data.</text>
</comment>
<dbReference type="Proteomes" id="UP000749559">
    <property type="component" value="Unassembled WGS sequence"/>
</dbReference>
<keyword evidence="3 8" id="KW-0812">Transmembrane</keyword>
<dbReference type="FunFam" id="1.20.1540.10:FF:000025">
    <property type="entry name" value="Putative rhomboid family"/>
    <property type="match status" value="1"/>
</dbReference>
<evidence type="ECO:0000259" key="9">
    <source>
        <dbReference type="Pfam" id="PF01694"/>
    </source>
</evidence>
<evidence type="ECO:0000256" key="4">
    <source>
        <dbReference type="ARBA" id="ARBA00022824"/>
    </source>
</evidence>
<evidence type="ECO:0000256" key="1">
    <source>
        <dbReference type="ARBA" id="ARBA00004477"/>
    </source>
</evidence>
<comment type="similarity">
    <text evidence="2">Belongs to the peptidase S54 family.</text>
</comment>
<gene>
    <name evidence="10" type="ORF">OFUS_LOCUS19545</name>
</gene>
<dbReference type="PANTHER" id="PTHR45965">
    <property type="entry name" value="INACTIVE RHOMBOID PROTEIN"/>
    <property type="match status" value="1"/>
</dbReference>
<dbReference type="PANTHER" id="PTHR45965:SF3">
    <property type="entry name" value="INACTIVE RHOMBOID PROTEIN 1"/>
    <property type="match status" value="1"/>
</dbReference>
<evidence type="ECO:0000256" key="5">
    <source>
        <dbReference type="ARBA" id="ARBA00022989"/>
    </source>
</evidence>
<reference evidence="10" key="1">
    <citation type="submission" date="2022-03" db="EMBL/GenBank/DDBJ databases">
        <authorList>
            <person name="Martin C."/>
        </authorList>
    </citation>
    <scope>NUCLEOTIDE SEQUENCE</scope>
</reference>
<dbReference type="SUPFAM" id="SSF144091">
    <property type="entry name" value="Rhomboid-like"/>
    <property type="match status" value="1"/>
</dbReference>
<dbReference type="Gene3D" id="1.20.1540.10">
    <property type="entry name" value="Rhomboid-like"/>
    <property type="match status" value="1"/>
</dbReference>
<keyword evidence="5 8" id="KW-1133">Transmembrane helix</keyword>
<sequence length="791" mass="89117">MATSYTVQDSPRHPPLQRQKSRFRDVSSSFASATKNFFGLGDEDCRTSERWNNRRMRLCSKPTLGGASGVKDEYIKTTADLDDVDGIHIRDPLRSPLQTGRPGETMRMMSTASSMSRRSGRRTPRNLKRKDSVLRMAVDGLRGSRRVKRRSTFMHSRTFAPGAIVDDDEGHDVSALQATWASADWSIWSQTPAIQEDDVFFDMQTPSSDKTGMSLSRLPSVFETPKSTRKMEVHPTESAPIPVAPPAEGVPPMEEKPVAGGWRKRPELDMAKPEAGMDEVDGLGMRRIAANVLDATLDNSDRREYAMGFVGRVFNRSFKRDRMSTDVKKQIDEMDDHRPYFTYWVTFVQVVIYIVSVSVYGIAPIGFGETQREATVMKSSVTLEQVSYFEPDNFWIGPRQADLIHLGAKYSPCMRPDTHVVNAIAYDRNKENNTACCIRNDGSGCVQSSRAGCSETLSTFKKWDSSDMGYQNRVSGSVCGQDPKYCKDPSSVPPFAWDDDITTWPICKEKLNMTVSKEDTHMSCEVVGHPCCTGIQGECSITTREHCEFMKGYFHEEAFLCSQVNCLSEICGMIAFGDPNKPDQFYRLWTSLFLHAGLFHLVLSILFQIFIMRDMEKMAGCIRIAIIYTLSGIAGNLASAIFLPYQVEAGPAGSQFAILTGLYVEVIQSWQILSRPWMAIGKLIAFTVVLFLLGFLPWIDNYSHLVGFVFGFLLSFALFPYISFGEFDRKRKLISIIVCLVAAVGLLVVLFILFYVAPIYECTWCQYFNCIPFTPKFCKNMEINIRRTTEL</sequence>
<feature type="transmembrane region" description="Helical" evidence="8">
    <location>
        <begin position="588"/>
        <end position="612"/>
    </location>
</feature>
<keyword evidence="4" id="KW-0256">Endoplasmic reticulum</keyword>
<dbReference type="GO" id="GO:0050708">
    <property type="term" value="P:regulation of protein secretion"/>
    <property type="evidence" value="ECO:0007669"/>
    <property type="project" value="TreeGrafter"/>
</dbReference>
<evidence type="ECO:0000313" key="11">
    <source>
        <dbReference type="Proteomes" id="UP000749559"/>
    </source>
</evidence>
<feature type="region of interest" description="Disordered" evidence="7">
    <location>
        <begin position="1"/>
        <end position="25"/>
    </location>
</feature>
<evidence type="ECO:0000256" key="8">
    <source>
        <dbReference type="SAM" id="Phobius"/>
    </source>
</evidence>
<dbReference type="EMBL" id="CAIIXF020000009">
    <property type="protein sequence ID" value="CAH1794930.1"/>
    <property type="molecule type" value="Genomic_DNA"/>
</dbReference>
<evidence type="ECO:0000256" key="2">
    <source>
        <dbReference type="ARBA" id="ARBA00009045"/>
    </source>
</evidence>
<feature type="transmembrane region" description="Helical" evidence="8">
    <location>
        <begin position="679"/>
        <end position="699"/>
    </location>
</feature>
<dbReference type="OrthoDB" id="2146116at2759"/>
<feature type="region of interest" description="Disordered" evidence="7">
    <location>
        <begin position="90"/>
        <end position="124"/>
    </location>
</feature>
<dbReference type="AlphaFoldDB" id="A0A8J1U9J3"/>
<comment type="subcellular location">
    <subcellularLocation>
        <location evidence="1">Endoplasmic reticulum membrane</location>
        <topology evidence="1">Multi-pass membrane protein</topology>
    </subcellularLocation>
</comment>
<feature type="domain" description="Peptidase S54 rhomboid" evidence="9">
    <location>
        <begin position="583"/>
        <end position="720"/>
    </location>
</feature>
<dbReference type="InterPro" id="IPR022764">
    <property type="entry name" value="Peptidase_S54_rhomboid_dom"/>
</dbReference>
<feature type="transmembrane region" description="Helical" evidence="8">
    <location>
        <begin position="736"/>
        <end position="757"/>
    </location>
</feature>
<dbReference type="Pfam" id="PF01694">
    <property type="entry name" value="Rhomboid"/>
    <property type="match status" value="1"/>
</dbReference>
<feature type="region of interest" description="Disordered" evidence="7">
    <location>
        <begin position="225"/>
        <end position="260"/>
    </location>
</feature>
<dbReference type="InterPro" id="IPR035952">
    <property type="entry name" value="Rhomboid-like_sf"/>
</dbReference>
<keyword evidence="6 8" id="KW-0472">Membrane</keyword>
<protein>
    <recommendedName>
        <fullName evidence="9">Peptidase S54 rhomboid domain-containing protein</fullName>
    </recommendedName>
</protein>
<feature type="transmembrane region" description="Helical" evidence="8">
    <location>
        <begin position="705"/>
        <end position="724"/>
    </location>
</feature>
<organism evidence="10 11">
    <name type="scientific">Owenia fusiformis</name>
    <name type="common">Polychaete worm</name>
    <dbReference type="NCBI Taxonomy" id="6347"/>
    <lineage>
        <taxon>Eukaryota</taxon>
        <taxon>Metazoa</taxon>
        <taxon>Spiralia</taxon>
        <taxon>Lophotrochozoa</taxon>
        <taxon>Annelida</taxon>
        <taxon>Polychaeta</taxon>
        <taxon>Sedentaria</taxon>
        <taxon>Canalipalpata</taxon>
        <taxon>Sabellida</taxon>
        <taxon>Oweniida</taxon>
        <taxon>Oweniidae</taxon>
        <taxon>Owenia</taxon>
    </lineage>
</organism>